<gene>
    <name evidence="5" type="ORF">DRW41_10675</name>
</gene>
<comment type="caution">
    <text evidence="5">The sequence shown here is derived from an EMBL/GenBank/DDBJ whole genome shotgun (WGS) entry which is preliminary data.</text>
</comment>
<evidence type="ECO:0000313" key="5">
    <source>
        <dbReference type="EMBL" id="RDU37136.1"/>
    </source>
</evidence>
<protein>
    <submittedName>
        <fullName evidence="5">Glycosyl transferase family 2</fullName>
    </submittedName>
</protein>
<dbReference type="InterPro" id="IPR029044">
    <property type="entry name" value="Nucleotide-diphossugar_trans"/>
</dbReference>
<evidence type="ECO:0000256" key="4">
    <source>
        <dbReference type="SAM" id="Phobius"/>
    </source>
</evidence>
<keyword evidence="6" id="KW-1185">Reference proteome</keyword>
<accession>A0A3D8GSU5</accession>
<feature type="transmembrane region" description="Helical" evidence="4">
    <location>
        <begin position="12"/>
        <end position="32"/>
    </location>
</feature>
<feature type="transmembrane region" description="Helical" evidence="4">
    <location>
        <begin position="311"/>
        <end position="332"/>
    </location>
</feature>
<keyword evidence="4" id="KW-1133">Transmembrane helix</keyword>
<keyword evidence="2" id="KW-0328">Glycosyltransferase</keyword>
<evidence type="ECO:0000256" key="2">
    <source>
        <dbReference type="ARBA" id="ARBA00022676"/>
    </source>
</evidence>
<dbReference type="CDD" id="cd06438">
    <property type="entry name" value="EpsO_like"/>
    <property type="match status" value="1"/>
</dbReference>
<organism evidence="5 6">
    <name type="scientific">Neobacillus piezotolerans</name>
    <dbReference type="NCBI Taxonomy" id="2259171"/>
    <lineage>
        <taxon>Bacteria</taxon>
        <taxon>Bacillati</taxon>
        <taxon>Bacillota</taxon>
        <taxon>Bacilli</taxon>
        <taxon>Bacillales</taxon>
        <taxon>Bacillaceae</taxon>
        <taxon>Neobacillus</taxon>
    </lineage>
</organism>
<dbReference type="PANTHER" id="PTHR43630:SF1">
    <property type="entry name" value="POLY-BETA-1,6-N-ACETYL-D-GLUCOSAMINE SYNTHASE"/>
    <property type="match status" value="1"/>
</dbReference>
<dbReference type="EMBL" id="QNQT01000003">
    <property type="protein sequence ID" value="RDU37136.1"/>
    <property type="molecule type" value="Genomic_DNA"/>
</dbReference>
<dbReference type="Proteomes" id="UP000257144">
    <property type="component" value="Unassembled WGS sequence"/>
</dbReference>
<evidence type="ECO:0000256" key="1">
    <source>
        <dbReference type="ARBA" id="ARBA00006739"/>
    </source>
</evidence>
<keyword evidence="4" id="KW-0472">Membrane</keyword>
<dbReference type="PANTHER" id="PTHR43630">
    <property type="entry name" value="POLY-BETA-1,6-N-ACETYL-D-GLUCOSAMINE SYNTHASE"/>
    <property type="match status" value="1"/>
</dbReference>
<dbReference type="Pfam" id="PF13641">
    <property type="entry name" value="Glyco_tranf_2_3"/>
    <property type="match status" value="1"/>
</dbReference>
<proteinExistence type="inferred from homology"/>
<dbReference type="Gene3D" id="3.90.550.10">
    <property type="entry name" value="Spore Coat Polysaccharide Biosynthesis Protein SpsA, Chain A"/>
    <property type="match status" value="1"/>
</dbReference>
<evidence type="ECO:0000256" key="3">
    <source>
        <dbReference type="ARBA" id="ARBA00022679"/>
    </source>
</evidence>
<dbReference type="AlphaFoldDB" id="A0A3D8GSU5"/>
<dbReference type="SUPFAM" id="SSF53448">
    <property type="entry name" value="Nucleotide-diphospho-sugar transferases"/>
    <property type="match status" value="1"/>
</dbReference>
<feature type="transmembrane region" description="Helical" evidence="4">
    <location>
        <begin position="369"/>
        <end position="389"/>
    </location>
</feature>
<feature type="transmembrane region" description="Helical" evidence="4">
    <location>
        <begin position="338"/>
        <end position="357"/>
    </location>
</feature>
<dbReference type="OrthoDB" id="9797391at2"/>
<sequence length="417" mass="48116">MMETAVPVIIDTLQYVLLFFWTYWLVISFWGFKKPKKLKEFAPKKRFLLLVAAHNEESVIGQLVKNLKSLDYPKELYEVCVIADNCDDNTAKIARELGATVLEHTYLPGEPKGKPYAIKYAVDTYGDRLVTDFDGVSFFDADNLVSPNFLKEMNNHLHAGHRLIQCYLDSKNPNDNWVSLSYAASYFYMNRAWQLAKSHIGLGNAVGGTGFVVETKLFNEVGWSARSLTEDLEFTMQCLLRGEKAHWCHFARVFDEKPQSFIASCVQRLRWARGHWDVCFKYTPKLLWRSLSRLDIKAFDGVLYLLNPGKIVLNTVTAAVIYMSIFMDAGWFNPIMPWYIWLTMLVFQFYYVAFTIVKDSLQKVSFVRSFVSMILFNLSYIPLFVWSLLTFKNKSWNPTKHSRGIELDDMQAPGAGM</sequence>
<keyword evidence="4" id="KW-0812">Transmembrane</keyword>
<reference evidence="5 6" key="1">
    <citation type="submission" date="2018-07" db="EMBL/GenBank/DDBJ databases">
        <title>Bacillus sp. YLB-04 draft genome sequence.</title>
        <authorList>
            <person name="Yu L."/>
            <person name="Tang X."/>
        </authorList>
    </citation>
    <scope>NUCLEOTIDE SEQUENCE [LARGE SCALE GENOMIC DNA]</scope>
    <source>
        <strain evidence="5 6">YLB-04</strain>
    </source>
</reference>
<comment type="similarity">
    <text evidence="1">Belongs to the glycosyltransferase 2 family.</text>
</comment>
<keyword evidence="3 5" id="KW-0808">Transferase</keyword>
<name>A0A3D8GSU5_9BACI</name>
<dbReference type="GO" id="GO:0016757">
    <property type="term" value="F:glycosyltransferase activity"/>
    <property type="evidence" value="ECO:0007669"/>
    <property type="project" value="UniProtKB-KW"/>
</dbReference>
<evidence type="ECO:0000313" key="6">
    <source>
        <dbReference type="Proteomes" id="UP000257144"/>
    </source>
</evidence>